<evidence type="ECO:0000313" key="4">
    <source>
        <dbReference type="Proteomes" id="UP000243723"/>
    </source>
</evidence>
<dbReference type="Pfam" id="PF24870">
    <property type="entry name" value="DUF7735"/>
    <property type="match status" value="1"/>
</dbReference>
<gene>
    <name evidence="3" type="ORF">B9Z65_1558</name>
</gene>
<dbReference type="InterPro" id="IPR056637">
    <property type="entry name" value="DUF7735"/>
</dbReference>
<comment type="caution">
    <text evidence="3">The sequence shown here is derived from an EMBL/GenBank/DDBJ whole genome shotgun (WGS) entry which is preliminary data.</text>
</comment>
<protein>
    <recommendedName>
        <fullName evidence="2">DUF7735 domain-containing protein</fullName>
    </recommendedName>
</protein>
<name>A0A2P7YG87_9PEZI</name>
<reference evidence="3 4" key="1">
    <citation type="submission" date="2017-05" db="EMBL/GenBank/DDBJ databases">
        <title>Draft genome sequence of Elsinoe australis.</title>
        <authorList>
            <person name="Cheng Q."/>
        </authorList>
    </citation>
    <scope>NUCLEOTIDE SEQUENCE [LARGE SCALE GENOMIC DNA]</scope>
    <source>
        <strain evidence="3 4">NL1</strain>
    </source>
</reference>
<accession>A0A2P7YG87</accession>
<dbReference type="OrthoDB" id="4940591at2759"/>
<proteinExistence type="predicted"/>
<feature type="signal peptide" evidence="1">
    <location>
        <begin position="1"/>
        <end position="16"/>
    </location>
</feature>
<feature type="domain" description="DUF7735" evidence="2">
    <location>
        <begin position="25"/>
        <end position="175"/>
    </location>
</feature>
<sequence length="225" mass="24247">MWTTILLLQAISAGFAVDSTISALFLTEVPTVPYESDATSCSTVNFTQYLEAPEISQTGALMTALSSYADPLIDEFCPEIMTATPNGWRMPLCRFPQSRWCDFSKFAPKTVLSDWSSHVSAANSWWSARSSTVLDLASNCPNHWYDTLGGVFFGEAHLNGAIRDAACYEEVLTKSATAASATPVGKALIAAQSATSRAGQSQAMHRLHLPIHPTRPSGITAASKH</sequence>
<organism evidence="3 4">
    <name type="scientific">Elsinoe australis</name>
    <dbReference type="NCBI Taxonomy" id="40998"/>
    <lineage>
        <taxon>Eukaryota</taxon>
        <taxon>Fungi</taxon>
        <taxon>Dikarya</taxon>
        <taxon>Ascomycota</taxon>
        <taxon>Pezizomycotina</taxon>
        <taxon>Dothideomycetes</taxon>
        <taxon>Dothideomycetidae</taxon>
        <taxon>Myriangiales</taxon>
        <taxon>Elsinoaceae</taxon>
        <taxon>Elsinoe</taxon>
    </lineage>
</organism>
<dbReference type="Proteomes" id="UP000243723">
    <property type="component" value="Unassembled WGS sequence"/>
</dbReference>
<evidence type="ECO:0000256" key="1">
    <source>
        <dbReference type="SAM" id="SignalP"/>
    </source>
</evidence>
<feature type="chain" id="PRO_5015140619" description="DUF7735 domain-containing protein" evidence="1">
    <location>
        <begin position="17"/>
        <end position="225"/>
    </location>
</feature>
<dbReference type="EMBL" id="NHZQ01000445">
    <property type="protein sequence ID" value="PSK34975.1"/>
    <property type="molecule type" value="Genomic_DNA"/>
</dbReference>
<keyword evidence="4" id="KW-1185">Reference proteome</keyword>
<evidence type="ECO:0000259" key="2">
    <source>
        <dbReference type="Pfam" id="PF24870"/>
    </source>
</evidence>
<keyword evidence="1" id="KW-0732">Signal</keyword>
<evidence type="ECO:0000313" key="3">
    <source>
        <dbReference type="EMBL" id="PSK34975.1"/>
    </source>
</evidence>
<dbReference type="AlphaFoldDB" id="A0A2P7YG87"/>